<dbReference type="AlphaFoldDB" id="A0A1C0ABH4"/>
<organism evidence="8 9">
    <name type="scientific">Orenia metallireducens</name>
    <dbReference type="NCBI Taxonomy" id="1413210"/>
    <lineage>
        <taxon>Bacteria</taxon>
        <taxon>Bacillati</taxon>
        <taxon>Bacillota</taxon>
        <taxon>Clostridia</taxon>
        <taxon>Halanaerobiales</taxon>
        <taxon>Halobacteroidaceae</taxon>
        <taxon>Orenia</taxon>
    </lineage>
</organism>
<keyword evidence="9" id="KW-1185">Reference proteome</keyword>
<feature type="domain" description="PDGLE" evidence="7">
    <location>
        <begin position="5"/>
        <end position="86"/>
    </location>
</feature>
<comment type="caution">
    <text evidence="8">The sequence shown here is derived from an EMBL/GenBank/DDBJ whole genome shotgun (WGS) entry which is preliminary data.</text>
</comment>
<reference evidence="8 9" key="2">
    <citation type="submission" date="2016-08" db="EMBL/GenBank/DDBJ databases">
        <title>Orenia metallireducens sp. nov. strain Z6, a Novel Metal-reducing Firmicute from the Deep Subsurface.</title>
        <authorList>
            <person name="Maxim B.I."/>
            <person name="Kenneth K."/>
            <person name="Flynn T.M."/>
            <person name="Oloughlin E.J."/>
            <person name="Locke R.A."/>
            <person name="Weber J.R."/>
            <person name="Egan S.M."/>
            <person name="Mackie R.I."/>
            <person name="Cann I.K."/>
        </authorList>
    </citation>
    <scope>NUCLEOTIDE SEQUENCE [LARGE SCALE GENOMIC DNA]</scope>
    <source>
        <strain evidence="8 9">Z6</strain>
    </source>
</reference>
<proteinExistence type="predicted"/>
<reference evidence="9" key="1">
    <citation type="submission" date="2016-07" db="EMBL/GenBank/DDBJ databases">
        <authorList>
            <person name="Florea S."/>
            <person name="Webb J.S."/>
            <person name="Jaromczyk J."/>
            <person name="Schardl C.L."/>
        </authorList>
    </citation>
    <scope>NUCLEOTIDE SEQUENCE [LARGE SCALE GENOMIC DNA]</scope>
    <source>
        <strain evidence="9">Z6</strain>
    </source>
</reference>
<evidence type="ECO:0000259" key="7">
    <source>
        <dbReference type="Pfam" id="PF13190"/>
    </source>
</evidence>
<evidence type="ECO:0000256" key="4">
    <source>
        <dbReference type="ARBA" id="ARBA00022989"/>
    </source>
</evidence>
<keyword evidence="2" id="KW-1003">Cell membrane</keyword>
<evidence type="ECO:0000256" key="6">
    <source>
        <dbReference type="SAM" id="Phobius"/>
    </source>
</evidence>
<evidence type="ECO:0000256" key="2">
    <source>
        <dbReference type="ARBA" id="ARBA00022475"/>
    </source>
</evidence>
<dbReference type="EMBL" id="LWDV01000007">
    <property type="protein sequence ID" value="OCL27735.1"/>
    <property type="molecule type" value="Genomic_DNA"/>
</dbReference>
<keyword evidence="4 6" id="KW-1133">Transmembrane helix</keyword>
<evidence type="ECO:0000256" key="1">
    <source>
        <dbReference type="ARBA" id="ARBA00004236"/>
    </source>
</evidence>
<dbReference type="InterPro" id="IPR025937">
    <property type="entry name" value="PDGLE_dom"/>
</dbReference>
<evidence type="ECO:0000313" key="9">
    <source>
        <dbReference type="Proteomes" id="UP000093514"/>
    </source>
</evidence>
<keyword evidence="5 6" id="KW-0472">Membrane</keyword>
<dbReference type="GO" id="GO:0005886">
    <property type="term" value="C:plasma membrane"/>
    <property type="evidence" value="ECO:0007669"/>
    <property type="project" value="UniProtKB-SubCell"/>
</dbReference>
<comment type="subcellular location">
    <subcellularLocation>
        <location evidence="1">Cell membrane</location>
    </subcellularLocation>
</comment>
<name>A0A1C0ABH4_9FIRM</name>
<accession>A0A1C0ABH4</accession>
<gene>
    <name evidence="8" type="ORF">U472_04070</name>
</gene>
<feature type="transmembrane region" description="Helical" evidence="6">
    <location>
        <begin position="63"/>
        <end position="85"/>
    </location>
</feature>
<dbReference type="Pfam" id="PF13190">
    <property type="entry name" value="PDGLE"/>
    <property type="match status" value="1"/>
</dbReference>
<evidence type="ECO:0000313" key="8">
    <source>
        <dbReference type="EMBL" id="OCL27735.1"/>
    </source>
</evidence>
<sequence length="99" mass="10695">MLTNKVFLWIVGVILLLAFFNSVLASSHSDGLERVAEDLGFIDYAKDSFSIFSDYQLPIGDGLVATGLAGLLGVGLTYMTLTLLAKGIINKKVVKQDEN</sequence>
<evidence type="ECO:0000256" key="3">
    <source>
        <dbReference type="ARBA" id="ARBA00022692"/>
    </source>
</evidence>
<keyword evidence="3 6" id="KW-0812">Transmembrane</keyword>
<evidence type="ECO:0000256" key="5">
    <source>
        <dbReference type="ARBA" id="ARBA00023136"/>
    </source>
</evidence>
<protein>
    <recommendedName>
        <fullName evidence="7">PDGLE domain-containing protein</fullName>
    </recommendedName>
</protein>
<dbReference type="Proteomes" id="UP000093514">
    <property type="component" value="Unassembled WGS sequence"/>
</dbReference>